<evidence type="ECO:0000313" key="3">
    <source>
        <dbReference type="Proteomes" id="UP000008043"/>
    </source>
</evidence>
<name>K4R739_STRDJ</name>
<dbReference type="STRING" id="1214101.BN159_4799"/>
<dbReference type="KEGG" id="sdv:BN159_4799"/>
<gene>
    <name evidence="2" type="ORF">BN159_4799</name>
</gene>
<dbReference type="InterPro" id="IPR021373">
    <property type="entry name" value="DUF2993"/>
</dbReference>
<protein>
    <recommendedName>
        <fullName evidence="4">Secreted protein</fullName>
    </recommendedName>
</protein>
<dbReference type="Pfam" id="PF11209">
    <property type="entry name" value="LmeA"/>
    <property type="match status" value="1"/>
</dbReference>
<keyword evidence="1" id="KW-0812">Transmembrane</keyword>
<evidence type="ECO:0000313" key="2">
    <source>
        <dbReference type="EMBL" id="CCK29178.1"/>
    </source>
</evidence>
<sequence>MTAEVGEHRNMRALRISLIVVVILGGLFVLADRLAVGFAEDEAAEKLRTTENLAATPDVSIKGFPFLTQMAAGELDDVEVGIEDYEASTGTGSETILIDGLTANMKGVQFSGDYSSATAASATGTATITYAELLKATKSQPTEVVPGVEANVVGLSDGGNGKIKVAVRVQGKAAGVLPIDRTLSVLSTVTVENNKVRVHADALPSIKGLSLAEDRVRRITDFQQAIDQLPGGIQLDKVEAAKDGVEISVKGSNVQLAG</sequence>
<reference evidence="2 3" key="1">
    <citation type="journal article" date="2012" name="J. Bacteriol.">
        <title>Genome sequence of the bacterium Streptomyces davawensis JCM 4913 and heterologous production of the unique antibiotic roseoflavin.</title>
        <authorList>
            <person name="Jankowitsch F."/>
            <person name="Schwarz J."/>
            <person name="Ruckert C."/>
            <person name="Gust B."/>
            <person name="Szczepanowski R."/>
            <person name="Blom J."/>
            <person name="Pelzer S."/>
            <person name="Kalinowski J."/>
            <person name="Mack M."/>
        </authorList>
    </citation>
    <scope>NUCLEOTIDE SEQUENCE [LARGE SCALE GENOMIC DNA]</scope>
    <source>
        <strain evidence="3">DSM 101723 / JCM 4913 / KCC S-0913 / 768</strain>
    </source>
</reference>
<organism evidence="2 3">
    <name type="scientific">Streptomyces davaonensis (strain DSM 101723 / JCM 4913 / KCC S-0913 / 768)</name>
    <dbReference type="NCBI Taxonomy" id="1214101"/>
    <lineage>
        <taxon>Bacteria</taxon>
        <taxon>Bacillati</taxon>
        <taxon>Actinomycetota</taxon>
        <taxon>Actinomycetes</taxon>
        <taxon>Kitasatosporales</taxon>
        <taxon>Streptomycetaceae</taxon>
        <taxon>Streptomyces</taxon>
    </lineage>
</organism>
<proteinExistence type="predicted"/>
<keyword evidence="1" id="KW-1133">Transmembrane helix</keyword>
<keyword evidence="3" id="KW-1185">Reference proteome</keyword>
<evidence type="ECO:0008006" key="4">
    <source>
        <dbReference type="Google" id="ProtNLM"/>
    </source>
</evidence>
<dbReference type="EMBL" id="HE971709">
    <property type="protein sequence ID" value="CCK29178.1"/>
    <property type="molecule type" value="Genomic_DNA"/>
</dbReference>
<dbReference type="AlphaFoldDB" id="K4R739"/>
<evidence type="ECO:0000256" key="1">
    <source>
        <dbReference type="SAM" id="Phobius"/>
    </source>
</evidence>
<dbReference type="PATRIC" id="fig|1214101.3.peg.4863"/>
<accession>K4R739</accession>
<dbReference type="eggNOG" id="ENOG5033A8R">
    <property type="taxonomic scope" value="Bacteria"/>
</dbReference>
<dbReference type="HOGENOM" id="CLU_036478_2_1_11"/>
<feature type="transmembrane region" description="Helical" evidence="1">
    <location>
        <begin position="12"/>
        <end position="31"/>
    </location>
</feature>
<keyword evidence="1" id="KW-0472">Membrane</keyword>
<dbReference type="Proteomes" id="UP000008043">
    <property type="component" value="Chromosome"/>
</dbReference>